<name>A0AAE1UEV3_9EUCA</name>
<gene>
    <name evidence="2" type="ORF">Pmani_008225</name>
</gene>
<dbReference type="Proteomes" id="UP001292094">
    <property type="component" value="Unassembled WGS sequence"/>
</dbReference>
<evidence type="ECO:0000313" key="2">
    <source>
        <dbReference type="EMBL" id="KAK4320972.1"/>
    </source>
</evidence>
<keyword evidence="3" id="KW-1185">Reference proteome</keyword>
<dbReference type="EMBL" id="JAWZYT010000628">
    <property type="protein sequence ID" value="KAK4320972.1"/>
    <property type="molecule type" value="Genomic_DNA"/>
</dbReference>
<sequence>MSTLLTNMAQAHPGDTEESSPSTPGQSLNIRPTYNATVHNPKHLTFIGKENFLKVKSNHKDMECQI</sequence>
<reference evidence="2" key="1">
    <citation type="submission" date="2023-11" db="EMBL/GenBank/DDBJ databases">
        <title>Genome assemblies of two species of porcelain crab, Petrolisthes cinctipes and Petrolisthes manimaculis (Anomura: Porcellanidae).</title>
        <authorList>
            <person name="Angst P."/>
        </authorList>
    </citation>
    <scope>NUCLEOTIDE SEQUENCE</scope>
    <source>
        <strain evidence="2">PB745_02</strain>
        <tissue evidence="2">Gill</tissue>
    </source>
</reference>
<comment type="caution">
    <text evidence="2">The sequence shown here is derived from an EMBL/GenBank/DDBJ whole genome shotgun (WGS) entry which is preliminary data.</text>
</comment>
<dbReference type="AlphaFoldDB" id="A0AAE1UEV3"/>
<evidence type="ECO:0000313" key="3">
    <source>
        <dbReference type="Proteomes" id="UP001292094"/>
    </source>
</evidence>
<feature type="compositionally biased region" description="Polar residues" evidence="1">
    <location>
        <begin position="19"/>
        <end position="33"/>
    </location>
</feature>
<protein>
    <submittedName>
        <fullName evidence="2">Uncharacterized protein</fullName>
    </submittedName>
</protein>
<proteinExistence type="predicted"/>
<accession>A0AAE1UEV3</accession>
<feature type="region of interest" description="Disordered" evidence="1">
    <location>
        <begin position="1"/>
        <end position="33"/>
    </location>
</feature>
<evidence type="ECO:0000256" key="1">
    <source>
        <dbReference type="SAM" id="MobiDB-lite"/>
    </source>
</evidence>
<organism evidence="2 3">
    <name type="scientific">Petrolisthes manimaculis</name>
    <dbReference type="NCBI Taxonomy" id="1843537"/>
    <lineage>
        <taxon>Eukaryota</taxon>
        <taxon>Metazoa</taxon>
        <taxon>Ecdysozoa</taxon>
        <taxon>Arthropoda</taxon>
        <taxon>Crustacea</taxon>
        <taxon>Multicrustacea</taxon>
        <taxon>Malacostraca</taxon>
        <taxon>Eumalacostraca</taxon>
        <taxon>Eucarida</taxon>
        <taxon>Decapoda</taxon>
        <taxon>Pleocyemata</taxon>
        <taxon>Anomura</taxon>
        <taxon>Galatheoidea</taxon>
        <taxon>Porcellanidae</taxon>
        <taxon>Petrolisthes</taxon>
    </lineage>
</organism>